<dbReference type="EMBL" id="ML993632">
    <property type="protein sequence ID" value="KAF2159896.1"/>
    <property type="molecule type" value="Genomic_DNA"/>
</dbReference>
<feature type="transmembrane region" description="Helical" evidence="5">
    <location>
        <begin position="84"/>
        <end position="103"/>
    </location>
</feature>
<dbReference type="Proteomes" id="UP000799537">
    <property type="component" value="Unassembled WGS sequence"/>
</dbReference>
<proteinExistence type="predicted"/>
<protein>
    <recommendedName>
        <fullName evidence="6">Major facilitator superfamily (MFS) profile domain-containing protein</fullName>
    </recommendedName>
</protein>
<comment type="subcellular location">
    <subcellularLocation>
        <location evidence="1">Membrane</location>
        <topology evidence="1">Multi-pass membrane protein</topology>
    </subcellularLocation>
</comment>
<dbReference type="OrthoDB" id="2130629at2759"/>
<dbReference type="InterPro" id="IPR020846">
    <property type="entry name" value="MFS_dom"/>
</dbReference>
<dbReference type="InterPro" id="IPR036259">
    <property type="entry name" value="MFS_trans_sf"/>
</dbReference>
<evidence type="ECO:0000313" key="7">
    <source>
        <dbReference type="EMBL" id="KAF2159896.1"/>
    </source>
</evidence>
<dbReference type="RefSeq" id="XP_033660785.1">
    <property type="nucleotide sequence ID" value="XM_033809589.1"/>
</dbReference>
<dbReference type="InterPro" id="IPR011701">
    <property type="entry name" value="MFS"/>
</dbReference>
<evidence type="ECO:0000256" key="3">
    <source>
        <dbReference type="ARBA" id="ARBA00022989"/>
    </source>
</evidence>
<dbReference type="Gene3D" id="1.20.1250.20">
    <property type="entry name" value="MFS general substrate transporter like domains"/>
    <property type="match status" value="1"/>
</dbReference>
<dbReference type="GO" id="GO:0022857">
    <property type="term" value="F:transmembrane transporter activity"/>
    <property type="evidence" value="ECO:0007669"/>
    <property type="project" value="InterPro"/>
</dbReference>
<name>A0A6A6C3D1_ZASCE</name>
<keyword evidence="4 5" id="KW-0472">Membrane</keyword>
<sequence length="151" mass="16158">MFFTWAAFNAFQYISTLFFQEVQDISPLQTSLRFLPMTVVGLLVNPIAGFLVARANVNTLLGVSAVITAVAPILMAVISPEWTFWSAAFVAMSLIPVNADVLWTMSSLVICRAFPAESQALAGGVFNTISQLGNSVGLAITAATCNHKLSI</sequence>
<accession>A0A6A6C3D1</accession>
<keyword evidence="8" id="KW-1185">Reference proteome</keyword>
<dbReference type="GeneID" id="54562861"/>
<feature type="domain" description="Major facilitator superfamily (MFS) profile" evidence="6">
    <location>
        <begin position="1"/>
        <end position="151"/>
    </location>
</feature>
<dbReference type="PANTHER" id="PTHR42718">
    <property type="entry name" value="MAJOR FACILITATOR SUPERFAMILY MULTIDRUG TRANSPORTER MFSC"/>
    <property type="match status" value="1"/>
</dbReference>
<keyword evidence="2 5" id="KW-0812">Transmembrane</keyword>
<dbReference type="GO" id="GO:0016020">
    <property type="term" value="C:membrane"/>
    <property type="evidence" value="ECO:0007669"/>
    <property type="project" value="UniProtKB-SubCell"/>
</dbReference>
<dbReference type="AlphaFoldDB" id="A0A6A6C3D1"/>
<dbReference type="PANTHER" id="PTHR42718:SF10">
    <property type="entry name" value="TRANSPORTER, PUTATIVE (AFU_ORTHOLOGUE AFUA_8G06760)-RELATED"/>
    <property type="match status" value="1"/>
</dbReference>
<evidence type="ECO:0000256" key="2">
    <source>
        <dbReference type="ARBA" id="ARBA00022692"/>
    </source>
</evidence>
<evidence type="ECO:0000256" key="1">
    <source>
        <dbReference type="ARBA" id="ARBA00004141"/>
    </source>
</evidence>
<organism evidence="7 8">
    <name type="scientific">Zasmidium cellare ATCC 36951</name>
    <dbReference type="NCBI Taxonomy" id="1080233"/>
    <lineage>
        <taxon>Eukaryota</taxon>
        <taxon>Fungi</taxon>
        <taxon>Dikarya</taxon>
        <taxon>Ascomycota</taxon>
        <taxon>Pezizomycotina</taxon>
        <taxon>Dothideomycetes</taxon>
        <taxon>Dothideomycetidae</taxon>
        <taxon>Mycosphaerellales</taxon>
        <taxon>Mycosphaerellaceae</taxon>
        <taxon>Zasmidium</taxon>
    </lineage>
</organism>
<feature type="transmembrane region" description="Helical" evidence="5">
    <location>
        <begin position="60"/>
        <end position="78"/>
    </location>
</feature>
<feature type="transmembrane region" description="Helical" evidence="5">
    <location>
        <begin position="34"/>
        <end position="53"/>
    </location>
</feature>
<evidence type="ECO:0000313" key="8">
    <source>
        <dbReference type="Proteomes" id="UP000799537"/>
    </source>
</evidence>
<evidence type="ECO:0000259" key="6">
    <source>
        <dbReference type="PROSITE" id="PS50850"/>
    </source>
</evidence>
<dbReference type="Pfam" id="PF07690">
    <property type="entry name" value="MFS_1"/>
    <property type="match status" value="1"/>
</dbReference>
<evidence type="ECO:0000256" key="4">
    <source>
        <dbReference type="ARBA" id="ARBA00023136"/>
    </source>
</evidence>
<dbReference type="SUPFAM" id="SSF103473">
    <property type="entry name" value="MFS general substrate transporter"/>
    <property type="match status" value="1"/>
</dbReference>
<gene>
    <name evidence="7" type="ORF">M409DRAFT_29706</name>
</gene>
<dbReference type="PROSITE" id="PS50850">
    <property type="entry name" value="MFS"/>
    <property type="match status" value="1"/>
</dbReference>
<reference evidence="7" key="1">
    <citation type="journal article" date="2020" name="Stud. Mycol.">
        <title>101 Dothideomycetes genomes: a test case for predicting lifestyles and emergence of pathogens.</title>
        <authorList>
            <person name="Haridas S."/>
            <person name="Albert R."/>
            <person name="Binder M."/>
            <person name="Bloem J."/>
            <person name="Labutti K."/>
            <person name="Salamov A."/>
            <person name="Andreopoulos B."/>
            <person name="Baker S."/>
            <person name="Barry K."/>
            <person name="Bills G."/>
            <person name="Bluhm B."/>
            <person name="Cannon C."/>
            <person name="Castanera R."/>
            <person name="Culley D."/>
            <person name="Daum C."/>
            <person name="Ezra D."/>
            <person name="Gonzalez J."/>
            <person name="Henrissat B."/>
            <person name="Kuo A."/>
            <person name="Liang C."/>
            <person name="Lipzen A."/>
            <person name="Lutzoni F."/>
            <person name="Magnuson J."/>
            <person name="Mondo S."/>
            <person name="Nolan M."/>
            <person name="Ohm R."/>
            <person name="Pangilinan J."/>
            <person name="Park H.-J."/>
            <person name="Ramirez L."/>
            <person name="Alfaro M."/>
            <person name="Sun H."/>
            <person name="Tritt A."/>
            <person name="Yoshinaga Y."/>
            <person name="Zwiers L.-H."/>
            <person name="Turgeon B."/>
            <person name="Goodwin S."/>
            <person name="Spatafora J."/>
            <person name="Crous P."/>
            <person name="Grigoriev I."/>
        </authorList>
    </citation>
    <scope>NUCLEOTIDE SEQUENCE</scope>
    <source>
        <strain evidence="7">ATCC 36951</strain>
    </source>
</reference>
<evidence type="ECO:0000256" key="5">
    <source>
        <dbReference type="SAM" id="Phobius"/>
    </source>
</evidence>
<keyword evidence="3 5" id="KW-1133">Transmembrane helix</keyword>